<keyword evidence="14 18" id="KW-0486">Methionine biosynthesis</keyword>
<sequence length="431" mass="46967">MNENVIKAALLGFGTVGTGVYKVLKNQEKEMSAKIGCKVEIKKILVRNIEKAAAKIEDASLLTSQWDEIINDPEIEIVIELMGGINPAKEYILSALKAGKHVVSANKDLIAVHGHELLDAAHESKVDFLFEAAVAGGIPIIRPLKQCLAGNHMTEVMGIVNGTTNFILTKMTQEGMEFKDALALATELGYAEADPTADIEGLDAGRKVAILASVAFNSRVVFNDVYTEGIAKITSKDIHYAKEMGRDIKLLGVARNEADGIEAYVCPMLIPSSHPLATVNDSYNAVFVHGDAVEDAMFFGRGAGELPTASAVVGDVFDIVRNILAGCCSRIGCTCYKNIPVKKMEDTHNRYFLRLKVEDRCGVLAEMTAIFAKYQVSVAQIIQKDTKVEGCAEVVVITEKVREGDFRTAIEELRNRDSVRKISTIIRVYGK</sequence>
<evidence type="ECO:0000256" key="9">
    <source>
        <dbReference type="ARBA" id="ARBA00022723"/>
    </source>
</evidence>
<dbReference type="GO" id="GO:0050661">
    <property type="term" value="F:NADP binding"/>
    <property type="evidence" value="ECO:0007669"/>
    <property type="project" value="InterPro"/>
</dbReference>
<keyword evidence="12" id="KW-0520">NAD</keyword>
<evidence type="ECO:0000259" key="20">
    <source>
        <dbReference type="PROSITE" id="PS51671"/>
    </source>
</evidence>
<evidence type="ECO:0000256" key="14">
    <source>
        <dbReference type="ARBA" id="ARBA00023167"/>
    </source>
</evidence>
<dbReference type="Gene3D" id="3.40.50.720">
    <property type="entry name" value="NAD(P)-binding Rossmann-like Domain"/>
    <property type="match status" value="1"/>
</dbReference>
<dbReference type="EC" id="1.1.1.3" evidence="5 18"/>
<keyword evidence="10 17" id="KW-0521">NADP</keyword>
<keyword evidence="11 18" id="KW-0560">Oxidoreductase</keyword>
<evidence type="ECO:0000256" key="17">
    <source>
        <dbReference type="PIRSR" id="PIRSR000098-2"/>
    </source>
</evidence>
<evidence type="ECO:0000256" key="11">
    <source>
        <dbReference type="ARBA" id="ARBA00023002"/>
    </source>
</evidence>
<dbReference type="Gene3D" id="3.30.70.260">
    <property type="match status" value="1"/>
</dbReference>
<evidence type="ECO:0000256" key="12">
    <source>
        <dbReference type="ARBA" id="ARBA00023027"/>
    </source>
</evidence>
<dbReference type="InterPro" id="IPR036291">
    <property type="entry name" value="NAD(P)-bd_dom_sf"/>
</dbReference>
<dbReference type="AlphaFoldDB" id="A0A173WLL8"/>
<feature type="binding site" evidence="17">
    <location>
        <begin position="11"/>
        <end position="18"/>
    </location>
    <ligand>
        <name>NADP(+)</name>
        <dbReference type="ChEBI" id="CHEBI:58349"/>
    </ligand>
</feature>
<dbReference type="InterPro" id="IPR002912">
    <property type="entry name" value="ACT_dom"/>
</dbReference>
<dbReference type="PROSITE" id="PS01042">
    <property type="entry name" value="HOMOSER_DHGENASE"/>
    <property type="match status" value="1"/>
</dbReference>
<dbReference type="EMBL" id="CYZA01000001">
    <property type="protein sequence ID" value="CUN40274.1"/>
    <property type="molecule type" value="Genomic_DNA"/>
</dbReference>
<comment type="pathway">
    <text evidence="2 18">Amino-acid biosynthesis; L-threonine biosynthesis; L-threonine from L-aspartate: step 3/5.</text>
</comment>
<dbReference type="FunFam" id="3.30.360.10:FF:000005">
    <property type="entry name" value="Homoserine dehydrogenase"/>
    <property type="match status" value="1"/>
</dbReference>
<feature type="domain" description="ACT" evidence="20">
    <location>
        <begin position="352"/>
        <end position="427"/>
    </location>
</feature>
<evidence type="ECO:0000313" key="22">
    <source>
        <dbReference type="Proteomes" id="UP000095447"/>
    </source>
</evidence>
<dbReference type="SUPFAM" id="SSF55021">
    <property type="entry name" value="ACT-like"/>
    <property type="match status" value="1"/>
</dbReference>
<comment type="pathway">
    <text evidence="3 18">Amino-acid biosynthesis; L-methionine biosynthesis via de novo pathway; L-homoserine from L-aspartate: step 3/3.</text>
</comment>
<proteinExistence type="inferred from homology"/>
<dbReference type="PANTHER" id="PTHR43331">
    <property type="entry name" value="HOMOSERINE DEHYDROGENASE"/>
    <property type="match status" value="1"/>
</dbReference>
<accession>A0A173WLL8</accession>
<comment type="catalytic activity">
    <reaction evidence="15">
        <text>L-homoserine + NADP(+) = L-aspartate 4-semialdehyde + NADPH + H(+)</text>
        <dbReference type="Rhea" id="RHEA:15761"/>
        <dbReference type="ChEBI" id="CHEBI:15378"/>
        <dbReference type="ChEBI" id="CHEBI:57476"/>
        <dbReference type="ChEBI" id="CHEBI:57783"/>
        <dbReference type="ChEBI" id="CHEBI:58349"/>
        <dbReference type="ChEBI" id="CHEBI:537519"/>
        <dbReference type="EC" id="1.1.1.3"/>
    </reaction>
    <physiologicalReaction direction="right-to-left" evidence="15">
        <dbReference type="Rhea" id="RHEA:15763"/>
    </physiologicalReaction>
</comment>
<dbReference type="UniPathway" id="UPA00050">
    <property type="reaction ID" value="UER00063"/>
</dbReference>
<evidence type="ECO:0000256" key="18">
    <source>
        <dbReference type="RuleBase" id="RU000579"/>
    </source>
</evidence>
<keyword evidence="8 18" id="KW-0791">Threonine biosynthesis</keyword>
<dbReference type="CDD" id="cd04881">
    <property type="entry name" value="ACT_HSDH-Hom"/>
    <property type="match status" value="1"/>
</dbReference>
<organism evidence="21 22">
    <name type="scientific">Blautia obeum</name>
    <dbReference type="NCBI Taxonomy" id="40520"/>
    <lineage>
        <taxon>Bacteria</taxon>
        <taxon>Bacillati</taxon>
        <taxon>Bacillota</taxon>
        <taxon>Clostridia</taxon>
        <taxon>Lachnospirales</taxon>
        <taxon>Lachnospiraceae</taxon>
        <taxon>Blautia</taxon>
    </lineage>
</organism>
<dbReference type="InterPro" id="IPR016204">
    <property type="entry name" value="HDH"/>
</dbReference>
<evidence type="ECO:0000256" key="1">
    <source>
        <dbReference type="ARBA" id="ARBA00001920"/>
    </source>
</evidence>
<dbReference type="InterPro" id="IPR005106">
    <property type="entry name" value="Asp/hSer_DH_NAD-bd"/>
</dbReference>
<feature type="active site" description="Proton donor" evidence="16">
    <location>
        <position position="207"/>
    </location>
</feature>
<dbReference type="UniPathway" id="UPA00051">
    <property type="reaction ID" value="UER00465"/>
</dbReference>
<comment type="cofactor">
    <cofactor evidence="1">
        <name>a metal cation</name>
        <dbReference type="ChEBI" id="CHEBI:25213"/>
    </cofactor>
</comment>
<dbReference type="Pfam" id="PF00742">
    <property type="entry name" value="Homoserine_dh"/>
    <property type="match status" value="1"/>
</dbReference>
<name>A0A173WLL8_9FIRM</name>
<dbReference type="GO" id="GO:0046872">
    <property type="term" value="F:metal ion binding"/>
    <property type="evidence" value="ECO:0007669"/>
    <property type="project" value="UniProtKB-KW"/>
</dbReference>
<feature type="binding site" evidence="17">
    <location>
        <position position="192"/>
    </location>
    <ligand>
        <name>L-homoserine</name>
        <dbReference type="ChEBI" id="CHEBI:57476"/>
    </ligand>
</feature>
<dbReference type="Gene3D" id="3.30.360.10">
    <property type="entry name" value="Dihydrodipicolinate Reductase, domain 2"/>
    <property type="match status" value="1"/>
</dbReference>
<dbReference type="InterPro" id="IPR001342">
    <property type="entry name" value="HDH_cat"/>
</dbReference>
<dbReference type="GO" id="GO:0004412">
    <property type="term" value="F:homoserine dehydrogenase activity"/>
    <property type="evidence" value="ECO:0007669"/>
    <property type="project" value="UniProtKB-EC"/>
</dbReference>
<evidence type="ECO:0000256" key="4">
    <source>
        <dbReference type="ARBA" id="ARBA00006753"/>
    </source>
</evidence>
<evidence type="ECO:0000256" key="2">
    <source>
        <dbReference type="ARBA" id="ARBA00005056"/>
    </source>
</evidence>
<dbReference type="NCBIfam" id="NF004976">
    <property type="entry name" value="PRK06349.1"/>
    <property type="match status" value="1"/>
</dbReference>
<evidence type="ECO:0000256" key="8">
    <source>
        <dbReference type="ARBA" id="ARBA00022697"/>
    </source>
</evidence>
<dbReference type="PIRSF" id="PIRSF000098">
    <property type="entry name" value="Homoser_dehydrog"/>
    <property type="match status" value="1"/>
</dbReference>
<evidence type="ECO:0000313" key="21">
    <source>
        <dbReference type="EMBL" id="CUN40274.1"/>
    </source>
</evidence>
<feature type="binding site" evidence="17">
    <location>
        <position position="107"/>
    </location>
    <ligand>
        <name>NADPH</name>
        <dbReference type="ChEBI" id="CHEBI:57783"/>
    </ligand>
</feature>
<dbReference type="SUPFAM" id="SSF55347">
    <property type="entry name" value="Glyceraldehyde-3-phosphate dehydrogenase-like, C-terminal domain"/>
    <property type="match status" value="1"/>
</dbReference>
<dbReference type="Proteomes" id="UP000095447">
    <property type="component" value="Unassembled WGS sequence"/>
</dbReference>
<dbReference type="PROSITE" id="PS51671">
    <property type="entry name" value="ACT"/>
    <property type="match status" value="1"/>
</dbReference>
<dbReference type="GO" id="GO:0009088">
    <property type="term" value="P:threonine biosynthetic process"/>
    <property type="evidence" value="ECO:0007669"/>
    <property type="project" value="UniProtKB-UniPathway"/>
</dbReference>
<evidence type="ECO:0000256" key="16">
    <source>
        <dbReference type="PIRSR" id="PIRSR000098-1"/>
    </source>
</evidence>
<evidence type="ECO:0000256" key="13">
    <source>
        <dbReference type="ARBA" id="ARBA00023053"/>
    </source>
</evidence>
<gene>
    <name evidence="21" type="primary">hom_1</name>
    <name evidence="21" type="ORF">ERS852395_00216</name>
</gene>
<keyword evidence="7 18" id="KW-0028">Amino-acid biosynthesis</keyword>
<evidence type="ECO:0000256" key="5">
    <source>
        <dbReference type="ARBA" id="ARBA00013213"/>
    </source>
</evidence>
<dbReference type="GO" id="GO:0009086">
    <property type="term" value="P:methionine biosynthetic process"/>
    <property type="evidence" value="ECO:0007669"/>
    <property type="project" value="UniProtKB-KW"/>
</dbReference>
<comment type="similarity">
    <text evidence="4 19">Belongs to the homoserine dehydrogenase family.</text>
</comment>
<evidence type="ECO:0000256" key="6">
    <source>
        <dbReference type="ARBA" id="ARBA00013376"/>
    </source>
</evidence>
<dbReference type="STRING" id="657314.CK5_07110"/>
<evidence type="ECO:0000256" key="3">
    <source>
        <dbReference type="ARBA" id="ARBA00005062"/>
    </source>
</evidence>
<reference evidence="21 22" key="1">
    <citation type="submission" date="2015-09" db="EMBL/GenBank/DDBJ databases">
        <authorList>
            <consortium name="Pathogen Informatics"/>
        </authorList>
    </citation>
    <scope>NUCLEOTIDE SEQUENCE [LARGE SCALE GENOMIC DNA]</scope>
    <source>
        <strain evidence="21 22">2789STDY5608838</strain>
    </source>
</reference>
<dbReference type="SUPFAM" id="SSF51735">
    <property type="entry name" value="NAD(P)-binding Rossmann-fold domains"/>
    <property type="match status" value="1"/>
</dbReference>
<keyword evidence="9" id="KW-0479">Metal-binding</keyword>
<dbReference type="InterPro" id="IPR045865">
    <property type="entry name" value="ACT-like_dom_sf"/>
</dbReference>
<evidence type="ECO:0000256" key="7">
    <source>
        <dbReference type="ARBA" id="ARBA00022605"/>
    </source>
</evidence>
<dbReference type="Pfam" id="PF01842">
    <property type="entry name" value="ACT"/>
    <property type="match status" value="1"/>
</dbReference>
<evidence type="ECO:0000256" key="10">
    <source>
        <dbReference type="ARBA" id="ARBA00022857"/>
    </source>
</evidence>
<dbReference type="PANTHER" id="PTHR43331:SF1">
    <property type="entry name" value="HOMOSERINE DEHYDROGENASE"/>
    <property type="match status" value="1"/>
</dbReference>
<dbReference type="FunFam" id="3.40.50.720:FF:000062">
    <property type="entry name" value="Homoserine dehydrogenase"/>
    <property type="match status" value="1"/>
</dbReference>
<dbReference type="Pfam" id="PF03447">
    <property type="entry name" value="NAD_binding_3"/>
    <property type="match status" value="1"/>
</dbReference>
<evidence type="ECO:0000256" key="19">
    <source>
        <dbReference type="RuleBase" id="RU004171"/>
    </source>
</evidence>
<evidence type="ECO:0000256" key="15">
    <source>
        <dbReference type="ARBA" id="ARBA00048841"/>
    </source>
</evidence>
<dbReference type="RefSeq" id="WP_055052479.1">
    <property type="nucleotide sequence ID" value="NZ_CYZA01000001.1"/>
</dbReference>
<protein>
    <recommendedName>
        <fullName evidence="6 18">Homoserine dehydrogenase</fullName>
        <ecNumber evidence="5 18">1.1.1.3</ecNumber>
    </recommendedName>
</protein>
<keyword evidence="13" id="KW-0915">Sodium</keyword>
<dbReference type="InterPro" id="IPR019811">
    <property type="entry name" value="HDH_CS"/>
</dbReference>